<comment type="caution">
    <text evidence="2">The sequence shown here is derived from an EMBL/GenBank/DDBJ whole genome shotgun (WGS) entry which is preliminary data.</text>
</comment>
<dbReference type="NCBIfam" id="TIGR03696">
    <property type="entry name" value="Rhs_assc_core"/>
    <property type="match status" value="1"/>
</dbReference>
<dbReference type="Pfam" id="PF05593">
    <property type="entry name" value="RHS_repeat"/>
    <property type="match status" value="1"/>
</dbReference>
<dbReference type="InterPro" id="IPR031325">
    <property type="entry name" value="RHS_repeat"/>
</dbReference>
<keyword evidence="1" id="KW-0472">Membrane</keyword>
<reference evidence="2 3" key="1">
    <citation type="submission" date="2020-05" db="EMBL/GenBank/DDBJ databases">
        <title>Identification and distribution of gene clusters putatively required for synthesis of sphingolipid metabolism inhibitors in phylogenetically diverse species of the filamentous fungus Fusarium.</title>
        <authorList>
            <person name="Kim H.-S."/>
            <person name="Busman M."/>
            <person name="Brown D.W."/>
            <person name="Divon H."/>
            <person name="Uhlig S."/>
            <person name="Proctor R.H."/>
        </authorList>
    </citation>
    <scope>NUCLEOTIDE SEQUENCE [LARGE SCALE GENOMIC DNA]</scope>
    <source>
        <strain evidence="2 3">NRRL 66333</strain>
    </source>
</reference>
<dbReference type="RefSeq" id="XP_036533082.1">
    <property type="nucleotide sequence ID" value="XM_036676135.1"/>
</dbReference>
<evidence type="ECO:0000256" key="1">
    <source>
        <dbReference type="SAM" id="Phobius"/>
    </source>
</evidence>
<dbReference type="EMBL" id="JAAOAV010000217">
    <property type="protein sequence ID" value="KAF5588594.1"/>
    <property type="molecule type" value="Genomic_DNA"/>
</dbReference>
<sequence>MPAEQSNLYSQAFNFGNLAEHSVDPRTGQYNCVIHLYQAPAEIRNCPHFDLSLRFDSISLEDIGFGKGWSLNLSKYKHRQSRTLSLVTGEHYQVEETKSSLAVKDQKLRSFLFEKSGDNYCVIHKSGDMEILSNEGDTFNVTVPVKLFAANGRSLDLEWTSFGETPRLSQVKEGTEVLLEIDYSDFEVDVVISPDASAKIITRLIREGENVLTELKLPSDSDFAASPSWKFEYEHSGAFLLIRQLTSPAGLVEELSYRHDGHRLPKGAPRTRIPYVISQTLHPGKHQPEMTTTYEYSDLNFLGYGGVNDWDPNGDNLFNARAKYQYTSTVQVEGGAEVTYTYNKFHLMVSSRRQQDTKSVTQRTEYYALEEESFENQPAQYQLPKTVEITYEDSAIKGALRTEKTHYSFDVWGNPTETVEKNGAKTIREYYPEDGERGLCPADPRGFRRYLKKISRTPAADGLTKNKEFRYTQLQTAQDAKGDKYFVVVCQEASYEGDQILSRSEYSHVNDTGSRDHGSIQAQVSWMGGQHEMTKDKVREYPDGKTCKETVTSTSFEGHVVSVETSTCLYTGRVLHSKDQHGTETVFRYDSLGSLVEETVAPATAYEASRKSKYLVDEDGVIYGVTKTDVKGIQTRFITDGMERVVQMEKQDVAQHDTSAAKSMFRVMQKNSYNAIGQRVQVDKMDWLIQDHESTPQEILTVERTEYDDWGTVCRYVDSTGVVHLAVKDPITMTQKTGIPGKGMVETKFNISGKPIETLMRRSDGAIHGKTNYRYDGWDRLIEQKDSLDRITRYTYDSFDRVVETLGPDGSISRTHYASRSTASLPTRMEIDQRVLGQQDYDGLARLTSKTAAKRTSVAIYDSGSPNPTNITTANGDHHTFSYDPALNHALVNTKSDDGEVKFEHDKQTGAILRLESKTSTMKRIYSPSGFLAQEIFEKPDGIILSASSTYSLAGLPCSYVDVHGHKREIQYDRHGRVIQLAQATVRVELKYNGESLVSETSIRDDDEEGGGDQGLQIQVVYDDFGHEVERCIRRESDGSIIYRIRRTFNVASLMIKRVVEDDQGRVLRDETFVYDMRDRLIDYDCQGSQPAQDENGWKLRKQSFGFDGFNNLVEIYTLSDRGSENTKHYLYDLEDPTRLTRITNAHKDLPEVIDLLYDDNGCLIGDEEQRRLQYDTYKRLSAVYDSAGQLMCRYHYDALGQLIRQEAPGKPDTELHYHDGALIATSQGGSKTSYITDGHVYWGEVVQEGHQKSQIQLWAPDSNQSVLATVRSGDDGPVEHHGYTPYGLSTGSSPSIGFNGQWRDPITGWYHLGNGYRVYSPALMRFHAPDSWSPFVSHEINPYTYCRGDPINNSDPSGHMTVTGRDAVIMAVGFGVSILAGLLTASAGFAVELGVSIAVGAASDTITGAVYDHLAGPPTMDASTMSAGANSSSSTQSSIASELVLGAIVTLIGAALGMGMIRVVKRIPNRTKAGVTRKFSILSTPELAAVDSLPVRDIGFSQSSISTIMRSRTGDEISVAQNAMDLANQSLQNVRNAIADFPILEVVKVRVTTNGVSEIKYLSVHNRRLAVFKHALHGISEDQVPVRVLRSVSDLWEHRLSVTLAIYH</sequence>
<feature type="transmembrane region" description="Helical" evidence="1">
    <location>
        <begin position="1444"/>
        <end position="1465"/>
    </location>
</feature>
<keyword evidence="1" id="KW-1133">Transmembrane helix</keyword>
<organism evidence="2 3">
    <name type="scientific">Gibberella subglutinans</name>
    <name type="common">Fusarium subglutinans</name>
    <dbReference type="NCBI Taxonomy" id="42677"/>
    <lineage>
        <taxon>Eukaryota</taxon>
        <taxon>Fungi</taxon>
        <taxon>Dikarya</taxon>
        <taxon>Ascomycota</taxon>
        <taxon>Pezizomycotina</taxon>
        <taxon>Sordariomycetes</taxon>
        <taxon>Hypocreomycetidae</taxon>
        <taxon>Hypocreales</taxon>
        <taxon>Nectriaceae</taxon>
        <taxon>Fusarium</taxon>
        <taxon>Fusarium fujikuroi species complex</taxon>
    </lineage>
</organism>
<dbReference type="Gene3D" id="2.180.10.10">
    <property type="entry name" value="RHS repeat-associated core"/>
    <property type="match status" value="2"/>
</dbReference>
<dbReference type="PANTHER" id="PTHR32305:SF15">
    <property type="entry name" value="PROTEIN RHSA-RELATED"/>
    <property type="match status" value="1"/>
</dbReference>
<proteinExistence type="predicted"/>
<dbReference type="InterPro" id="IPR006530">
    <property type="entry name" value="YD"/>
</dbReference>
<evidence type="ECO:0000313" key="2">
    <source>
        <dbReference type="EMBL" id="KAF5588594.1"/>
    </source>
</evidence>
<dbReference type="InterPro" id="IPR050708">
    <property type="entry name" value="T6SS_VgrG/RHS"/>
</dbReference>
<protein>
    <submittedName>
        <fullName evidence="2">YD repeat-containing protein</fullName>
    </submittedName>
</protein>
<dbReference type="OrthoDB" id="442731at2759"/>
<gene>
    <name evidence="2" type="ORF">FSUBG_11451</name>
</gene>
<dbReference type="PANTHER" id="PTHR32305">
    <property type="match status" value="1"/>
</dbReference>
<name>A0A8H5P3Q4_GIBSU</name>
<keyword evidence="3" id="KW-1185">Reference proteome</keyword>
<dbReference type="Proteomes" id="UP000547976">
    <property type="component" value="Unassembled WGS sequence"/>
</dbReference>
<evidence type="ECO:0000313" key="3">
    <source>
        <dbReference type="Proteomes" id="UP000547976"/>
    </source>
</evidence>
<dbReference type="GeneID" id="59310853"/>
<dbReference type="InterPro" id="IPR022385">
    <property type="entry name" value="Rhs_assc_core"/>
</dbReference>
<accession>A0A8H5P3Q4</accession>
<dbReference type="NCBIfam" id="TIGR01643">
    <property type="entry name" value="YD_repeat_2x"/>
    <property type="match status" value="1"/>
</dbReference>
<keyword evidence="1" id="KW-0812">Transmembrane</keyword>